<evidence type="ECO:0000256" key="1">
    <source>
        <dbReference type="SAM" id="SignalP"/>
    </source>
</evidence>
<dbReference type="Pfam" id="PF13539">
    <property type="entry name" value="Peptidase_M15_4"/>
    <property type="match status" value="1"/>
</dbReference>
<name>A0ABP9PGY3_9ACTN</name>
<evidence type="ECO:0000259" key="2">
    <source>
        <dbReference type="Pfam" id="PF13539"/>
    </source>
</evidence>
<dbReference type="InterPro" id="IPR009045">
    <property type="entry name" value="Zn_M74/Hedgehog-like"/>
</dbReference>
<accession>A0ABP9PGY3</accession>
<dbReference type="RefSeq" id="WP_345457061.1">
    <property type="nucleotide sequence ID" value="NZ_BAABKG010000002.1"/>
</dbReference>
<organism evidence="3 4">
    <name type="scientific">Nocardioides marinquilinus</name>
    <dbReference type="NCBI Taxonomy" id="1210400"/>
    <lineage>
        <taxon>Bacteria</taxon>
        <taxon>Bacillati</taxon>
        <taxon>Actinomycetota</taxon>
        <taxon>Actinomycetes</taxon>
        <taxon>Propionibacteriales</taxon>
        <taxon>Nocardioidaceae</taxon>
        <taxon>Nocardioides</taxon>
    </lineage>
</organism>
<sequence length="468" mass="51018">MLSRFRPLAAAATAAALVLAVLGVDVGRASAAGPATPSELTLTTRPGYADAAVPLVARLTSDGAGVAGATVTFQRYGEQGWVDVRTATTDESGTARTTALRSRTRERNQFRALFAGDAEHRATRSELRLSRLERRESVVTVGGASQVVDERSTVLRLGWTTRAGVPVRGALDLQRSDRGGPWVAAGVVATGKQGRARARVTPRVDTRWRAVAKASDWYTGARSNVHALDNLPPGVPVDYPRGAPRPRVKLPPQPRATGEGAAAVVRPIPDRVWRDMTGRSWRPGCPVGRAGLRLVRVNYWGYDGYRYRGELVAATGAADNMARALTAMYDRGFPIRSMYRVDRFGFSKRVNGADDHRSMAAGNTSAFNCRWVVNRPGVRSPHSYGRSLDVNTWENPYRSATGLVPNSWWQPHSHPRIAWRSRSHPVVAIMARHGLRWTYGTGDSQHFDAGGGHALSYLPRACRTTVCH</sequence>
<keyword evidence="1" id="KW-0732">Signal</keyword>
<evidence type="ECO:0000313" key="3">
    <source>
        <dbReference type="EMBL" id="GAA5146463.1"/>
    </source>
</evidence>
<proteinExistence type="predicted"/>
<dbReference type="SUPFAM" id="SSF49373">
    <property type="entry name" value="Invasin/intimin cell-adhesion fragments"/>
    <property type="match status" value="1"/>
</dbReference>
<dbReference type="InterPro" id="IPR008964">
    <property type="entry name" value="Invasin/intimin_cell_adhesion"/>
</dbReference>
<dbReference type="Proteomes" id="UP001500221">
    <property type="component" value="Unassembled WGS sequence"/>
</dbReference>
<dbReference type="SUPFAM" id="SSF55166">
    <property type="entry name" value="Hedgehog/DD-peptidase"/>
    <property type="match status" value="1"/>
</dbReference>
<reference evidence="4" key="1">
    <citation type="journal article" date="2019" name="Int. J. Syst. Evol. Microbiol.">
        <title>The Global Catalogue of Microorganisms (GCM) 10K type strain sequencing project: providing services to taxonomists for standard genome sequencing and annotation.</title>
        <authorList>
            <consortium name="The Broad Institute Genomics Platform"/>
            <consortium name="The Broad Institute Genome Sequencing Center for Infectious Disease"/>
            <person name="Wu L."/>
            <person name="Ma J."/>
        </authorList>
    </citation>
    <scope>NUCLEOTIDE SEQUENCE [LARGE SCALE GENOMIC DNA]</scope>
    <source>
        <strain evidence="4">JCM 18459</strain>
    </source>
</reference>
<feature type="domain" description="Peptidase M15C" evidence="2">
    <location>
        <begin position="377"/>
        <end position="448"/>
    </location>
</feature>
<protein>
    <recommendedName>
        <fullName evidence="2">Peptidase M15C domain-containing protein</fullName>
    </recommendedName>
</protein>
<dbReference type="InterPro" id="IPR039561">
    <property type="entry name" value="Peptidase_M15C"/>
</dbReference>
<dbReference type="Gene3D" id="3.30.1380.10">
    <property type="match status" value="1"/>
</dbReference>
<gene>
    <name evidence="3" type="ORF">GCM10023340_17410</name>
</gene>
<keyword evidence="4" id="KW-1185">Reference proteome</keyword>
<dbReference type="EMBL" id="BAABKG010000002">
    <property type="protein sequence ID" value="GAA5146463.1"/>
    <property type="molecule type" value="Genomic_DNA"/>
</dbReference>
<comment type="caution">
    <text evidence="3">The sequence shown here is derived from an EMBL/GenBank/DDBJ whole genome shotgun (WGS) entry which is preliminary data.</text>
</comment>
<feature type="signal peptide" evidence="1">
    <location>
        <begin position="1"/>
        <end position="31"/>
    </location>
</feature>
<dbReference type="Gene3D" id="2.60.40.1120">
    <property type="entry name" value="Carboxypeptidase-like, regulatory domain"/>
    <property type="match status" value="1"/>
</dbReference>
<feature type="chain" id="PRO_5045393274" description="Peptidase M15C domain-containing protein" evidence="1">
    <location>
        <begin position="32"/>
        <end position="468"/>
    </location>
</feature>
<evidence type="ECO:0000313" key="4">
    <source>
        <dbReference type="Proteomes" id="UP001500221"/>
    </source>
</evidence>